<gene>
    <name evidence="5 6" type="primary">tatC</name>
    <name evidence="6" type="ORF">FYC62_14755</name>
</gene>
<comment type="subunit">
    <text evidence="5">Forms a complex with TatA.</text>
</comment>
<dbReference type="GO" id="GO:0065002">
    <property type="term" value="P:intracellular protein transmembrane transport"/>
    <property type="evidence" value="ECO:0007669"/>
    <property type="project" value="TreeGrafter"/>
</dbReference>
<organism evidence="6 7">
    <name type="scientific">Pedobacter aquae</name>
    <dbReference type="NCBI Taxonomy" id="2605747"/>
    <lineage>
        <taxon>Bacteria</taxon>
        <taxon>Pseudomonadati</taxon>
        <taxon>Bacteroidota</taxon>
        <taxon>Sphingobacteriia</taxon>
        <taxon>Sphingobacteriales</taxon>
        <taxon>Sphingobacteriaceae</taxon>
        <taxon>Pedobacter</taxon>
    </lineage>
</organism>
<dbReference type="PANTHER" id="PTHR30371">
    <property type="entry name" value="SEC-INDEPENDENT PROTEIN TRANSLOCASE PROTEIN TATC"/>
    <property type="match status" value="1"/>
</dbReference>
<dbReference type="InterPro" id="IPR002033">
    <property type="entry name" value="TatC"/>
</dbReference>
<feature type="transmembrane region" description="Helical" evidence="5">
    <location>
        <begin position="210"/>
        <end position="230"/>
    </location>
</feature>
<evidence type="ECO:0000256" key="3">
    <source>
        <dbReference type="ARBA" id="ARBA00022989"/>
    </source>
</evidence>
<protein>
    <recommendedName>
        <fullName evidence="5">Sec-independent protein translocase protein TatC</fullName>
    </recommendedName>
</protein>
<evidence type="ECO:0000313" key="7">
    <source>
        <dbReference type="Proteomes" id="UP000323653"/>
    </source>
</evidence>
<keyword evidence="2 5" id="KW-0812">Transmembrane</keyword>
<keyword evidence="3 5" id="KW-1133">Transmembrane helix</keyword>
<dbReference type="GO" id="GO:0043953">
    <property type="term" value="P:protein transport by the Tat complex"/>
    <property type="evidence" value="ECO:0007669"/>
    <property type="project" value="UniProtKB-UniRule"/>
</dbReference>
<keyword evidence="5" id="KW-1003">Cell membrane</keyword>
<dbReference type="EMBL" id="CP043329">
    <property type="protein sequence ID" value="QEK52780.1"/>
    <property type="molecule type" value="Genomic_DNA"/>
</dbReference>
<evidence type="ECO:0000313" key="6">
    <source>
        <dbReference type="EMBL" id="QEK52780.1"/>
    </source>
</evidence>
<dbReference type="Pfam" id="PF00902">
    <property type="entry name" value="TatC"/>
    <property type="match status" value="1"/>
</dbReference>
<feature type="transmembrane region" description="Helical" evidence="5">
    <location>
        <begin position="47"/>
        <end position="70"/>
    </location>
</feature>
<name>A0A5C0VN98_9SPHI</name>
<keyword evidence="7" id="KW-1185">Reference proteome</keyword>
<keyword evidence="5" id="KW-0813">Transport</keyword>
<evidence type="ECO:0000256" key="1">
    <source>
        <dbReference type="ARBA" id="ARBA00004141"/>
    </source>
</evidence>
<comment type="caution">
    <text evidence="5">Lacks conserved residue(s) required for the propagation of feature annotation.</text>
</comment>
<dbReference type="GO" id="GO:0009977">
    <property type="term" value="F:proton motive force dependent protein transmembrane transporter activity"/>
    <property type="evidence" value="ECO:0007669"/>
    <property type="project" value="TreeGrafter"/>
</dbReference>
<dbReference type="PANTHER" id="PTHR30371:SF0">
    <property type="entry name" value="SEC-INDEPENDENT PROTEIN TRANSLOCASE PROTEIN TATC, CHLOROPLASTIC-RELATED"/>
    <property type="match status" value="1"/>
</dbReference>
<dbReference type="HAMAP" id="MF_00902">
    <property type="entry name" value="TatC"/>
    <property type="match status" value="1"/>
</dbReference>
<feature type="transmembrane region" description="Helical" evidence="5">
    <location>
        <begin position="156"/>
        <end position="175"/>
    </location>
</feature>
<proteinExistence type="inferred from homology"/>
<accession>A0A5C0VN98</accession>
<comment type="subcellular location">
    <subcellularLocation>
        <location evidence="5">Cell membrane</location>
        <topology evidence="5">Multi-pass membrane protein</topology>
    </subcellularLocation>
    <subcellularLocation>
        <location evidence="1">Membrane</location>
        <topology evidence="1">Multi-pass membrane protein</topology>
    </subcellularLocation>
</comment>
<dbReference type="NCBIfam" id="TIGR00945">
    <property type="entry name" value="tatC"/>
    <property type="match status" value="1"/>
</dbReference>
<reference evidence="6 7" key="1">
    <citation type="submission" date="2019-08" db="EMBL/GenBank/DDBJ databases">
        <title>Pedobacter sp. nov., isolated from Han river, South Korea.</title>
        <authorList>
            <person name="Lee D.-H."/>
            <person name="Kim Y.-S."/>
            <person name="Hwang E.-M."/>
            <person name="Le Tran T.C."/>
            <person name="Cha C.-J."/>
        </authorList>
    </citation>
    <scope>NUCLEOTIDE SEQUENCE [LARGE SCALE GENOMIC DNA]</scope>
    <source>
        <strain evidence="6 7">CJ43</strain>
    </source>
</reference>
<feature type="transmembrane region" description="Helical" evidence="5">
    <location>
        <begin position="114"/>
        <end position="135"/>
    </location>
</feature>
<keyword evidence="5" id="KW-0811">Translocation</keyword>
<dbReference type="RefSeq" id="WP_149075485.1">
    <property type="nucleotide sequence ID" value="NZ_CP043329.1"/>
</dbReference>
<dbReference type="PRINTS" id="PR01840">
    <property type="entry name" value="TATCFAMILY"/>
</dbReference>
<dbReference type="KEGG" id="pej:FYC62_14755"/>
<sequence length="298" mass="34141">MVFLFSYGKRAKKDLVEAIKQKGKTIEAEMSFFDHIEVLRWHLIRSAIAIVVFTVLAFAYYDFLFDIIIMGPKRPDFWTYQMMCKIGERFNLGPDFCITEIPGKIINTEMAGQFTLQINSSLLMGITLGFPYLLWEIWRFVKPALHENERKSANGFVFYASMLFLIGILFGYYIIAPLSVNFLTNYTVSDIIENTITIDSYLSSVATLTLGSGVVFELPIVIYILSKLGIMTPQFMREKRRYAVVLILLIAAIVTPTPDILTMLTVSFPLFLLYEISIGVSGRVNKKRLKEEQEFYAN</sequence>
<dbReference type="AlphaFoldDB" id="A0A5C0VN98"/>
<dbReference type="GO" id="GO:0033281">
    <property type="term" value="C:TAT protein transport complex"/>
    <property type="evidence" value="ECO:0007669"/>
    <property type="project" value="UniProtKB-UniRule"/>
</dbReference>
<evidence type="ECO:0000256" key="4">
    <source>
        <dbReference type="ARBA" id="ARBA00023136"/>
    </source>
</evidence>
<comment type="similarity">
    <text evidence="5">Belongs to the TatC family.</text>
</comment>
<comment type="function">
    <text evidence="5">Part of the twin-arginine translocation (Tat) system that transports large folded proteins containing a characteristic twin-arginine motif in their signal peptide across membranes.</text>
</comment>
<evidence type="ECO:0000256" key="5">
    <source>
        <dbReference type="HAMAP-Rule" id="MF_00902"/>
    </source>
</evidence>
<feature type="transmembrane region" description="Helical" evidence="5">
    <location>
        <begin position="242"/>
        <end position="258"/>
    </location>
</feature>
<keyword evidence="5" id="KW-0653">Protein transport</keyword>
<evidence type="ECO:0000256" key="2">
    <source>
        <dbReference type="ARBA" id="ARBA00022692"/>
    </source>
</evidence>
<keyword evidence="4 5" id="KW-0472">Membrane</keyword>
<dbReference type="Proteomes" id="UP000323653">
    <property type="component" value="Chromosome"/>
</dbReference>